<protein>
    <submittedName>
        <fullName evidence="2">Uncharacterized protein</fullName>
    </submittedName>
</protein>
<gene>
    <name evidence="2" type="ORF">BIW11_02651</name>
</gene>
<feature type="region of interest" description="Disordered" evidence="1">
    <location>
        <begin position="1"/>
        <end position="24"/>
    </location>
</feature>
<evidence type="ECO:0000256" key="1">
    <source>
        <dbReference type="SAM" id="MobiDB-lite"/>
    </source>
</evidence>
<reference evidence="2 3" key="1">
    <citation type="journal article" date="2017" name="Gigascience">
        <title>Draft genome of the honey bee ectoparasitic mite, Tropilaelaps mercedesae, is shaped by the parasitic life history.</title>
        <authorList>
            <person name="Dong X."/>
            <person name="Armstrong S.D."/>
            <person name="Xia D."/>
            <person name="Makepeace B.L."/>
            <person name="Darby A.C."/>
            <person name="Kadowaki T."/>
        </authorList>
    </citation>
    <scope>NUCLEOTIDE SEQUENCE [LARGE SCALE GENOMIC DNA]</scope>
    <source>
        <strain evidence="2">Wuxi-XJTLU</strain>
    </source>
</reference>
<name>A0A1V9XZF2_9ACAR</name>
<keyword evidence="3" id="KW-1185">Reference proteome</keyword>
<sequence>MESMSSSERLASGERNRTNEDRSQ</sequence>
<proteinExistence type="predicted"/>
<comment type="caution">
    <text evidence="2">The sequence shown here is derived from an EMBL/GenBank/DDBJ whole genome shotgun (WGS) entry which is preliminary data.</text>
</comment>
<dbReference type="Proteomes" id="UP000192247">
    <property type="component" value="Unassembled WGS sequence"/>
</dbReference>
<dbReference type="InParanoid" id="A0A1V9XZF2"/>
<evidence type="ECO:0000313" key="3">
    <source>
        <dbReference type="Proteomes" id="UP000192247"/>
    </source>
</evidence>
<organism evidence="2 3">
    <name type="scientific">Tropilaelaps mercedesae</name>
    <dbReference type="NCBI Taxonomy" id="418985"/>
    <lineage>
        <taxon>Eukaryota</taxon>
        <taxon>Metazoa</taxon>
        <taxon>Ecdysozoa</taxon>
        <taxon>Arthropoda</taxon>
        <taxon>Chelicerata</taxon>
        <taxon>Arachnida</taxon>
        <taxon>Acari</taxon>
        <taxon>Parasitiformes</taxon>
        <taxon>Mesostigmata</taxon>
        <taxon>Gamasina</taxon>
        <taxon>Dermanyssoidea</taxon>
        <taxon>Laelapidae</taxon>
        <taxon>Tropilaelaps</taxon>
    </lineage>
</organism>
<dbReference type="EMBL" id="MNPL01001716">
    <property type="protein sequence ID" value="OQR78876.1"/>
    <property type="molecule type" value="Genomic_DNA"/>
</dbReference>
<feature type="compositionally biased region" description="Basic and acidic residues" evidence="1">
    <location>
        <begin position="11"/>
        <end position="24"/>
    </location>
</feature>
<dbReference type="AlphaFoldDB" id="A0A1V9XZF2"/>
<evidence type="ECO:0000313" key="2">
    <source>
        <dbReference type="EMBL" id="OQR78876.1"/>
    </source>
</evidence>
<accession>A0A1V9XZF2</accession>